<dbReference type="GO" id="GO:0005829">
    <property type="term" value="C:cytosol"/>
    <property type="evidence" value="ECO:0007669"/>
    <property type="project" value="TreeGrafter"/>
</dbReference>
<dbReference type="PIRSF" id="PIRSF000114">
    <property type="entry name" value="Glycerol-3-P_dh"/>
    <property type="match status" value="1"/>
</dbReference>
<feature type="binding site" evidence="13">
    <location>
        <position position="106"/>
    </location>
    <ligand>
        <name>sn-glycerol 3-phosphate</name>
        <dbReference type="ChEBI" id="CHEBI:57597"/>
    </ligand>
</feature>
<keyword evidence="21" id="KW-1185">Reference proteome</keyword>
<evidence type="ECO:0000256" key="4">
    <source>
        <dbReference type="ARBA" id="ARBA00023002"/>
    </source>
</evidence>
<dbReference type="InterPro" id="IPR008927">
    <property type="entry name" value="6-PGluconate_DH-like_C_sf"/>
</dbReference>
<accession>A0A844FXJ9</accession>
<dbReference type="Pfam" id="PF01210">
    <property type="entry name" value="NAD_Gly3P_dh_N"/>
    <property type="match status" value="1"/>
</dbReference>
<feature type="binding site" evidence="15">
    <location>
        <begin position="253"/>
        <end position="254"/>
    </location>
    <ligand>
        <name>substrate</name>
    </ligand>
</feature>
<feature type="binding site" evidence="13">
    <location>
        <position position="253"/>
    </location>
    <ligand>
        <name>sn-glycerol 3-phosphate</name>
        <dbReference type="ChEBI" id="CHEBI:57597"/>
    </ligand>
</feature>
<feature type="binding site" evidence="13">
    <location>
        <position position="136"/>
    </location>
    <ligand>
        <name>sn-glycerol 3-phosphate</name>
        <dbReference type="ChEBI" id="CHEBI:57597"/>
    </ligand>
</feature>
<dbReference type="PRINTS" id="PR00077">
    <property type="entry name" value="GPDHDRGNASE"/>
</dbReference>
<dbReference type="EC" id="1.1.1.94" evidence="10 13"/>
<dbReference type="PROSITE" id="PS00957">
    <property type="entry name" value="NAD_G3PDH"/>
    <property type="match status" value="1"/>
</dbReference>
<evidence type="ECO:0000256" key="7">
    <source>
        <dbReference type="ARBA" id="ARBA00023209"/>
    </source>
</evidence>
<evidence type="ECO:0000256" key="11">
    <source>
        <dbReference type="ARBA" id="ARBA00069372"/>
    </source>
</evidence>
<gene>
    <name evidence="13" type="primary">gpsA</name>
    <name evidence="20" type="ORF">FYJ85_00220</name>
</gene>
<keyword evidence="13" id="KW-0547">Nucleotide-binding</keyword>
<dbReference type="SUPFAM" id="SSF51735">
    <property type="entry name" value="NAD(P)-binding Rossmann-fold domains"/>
    <property type="match status" value="1"/>
</dbReference>
<dbReference type="GO" id="GO:0047952">
    <property type="term" value="F:glycerol-3-phosphate dehydrogenase [NAD(P)+] activity"/>
    <property type="evidence" value="ECO:0007669"/>
    <property type="project" value="UniProtKB-UniRule"/>
</dbReference>
<feature type="binding site" evidence="13">
    <location>
        <position position="252"/>
    </location>
    <ligand>
        <name>sn-glycerol 3-phosphate</name>
        <dbReference type="ChEBI" id="CHEBI:57597"/>
    </ligand>
</feature>
<keyword evidence="3 13" id="KW-0521">NADP</keyword>
<dbReference type="InterPro" id="IPR006168">
    <property type="entry name" value="G3P_DH_NAD-dep"/>
</dbReference>
<dbReference type="GO" id="GO:0008654">
    <property type="term" value="P:phospholipid biosynthetic process"/>
    <property type="evidence" value="ECO:0007669"/>
    <property type="project" value="UniProtKB-KW"/>
</dbReference>
<dbReference type="NCBIfam" id="NF000942">
    <property type="entry name" value="PRK00094.1-4"/>
    <property type="match status" value="1"/>
</dbReference>
<comment type="caution">
    <text evidence="20">The sequence shown here is derived from an EMBL/GenBank/DDBJ whole genome shotgun (WGS) entry which is preliminary data.</text>
</comment>
<proteinExistence type="inferred from homology"/>
<evidence type="ECO:0000313" key="20">
    <source>
        <dbReference type="EMBL" id="MST95472.1"/>
    </source>
</evidence>
<dbReference type="InterPro" id="IPR011128">
    <property type="entry name" value="G3P_DH_NAD-dep_N"/>
</dbReference>
<evidence type="ECO:0000256" key="10">
    <source>
        <dbReference type="ARBA" id="ARBA00066687"/>
    </source>
</evidence>
<feature type="binding site" evidence="13">
    <location>
        <position position="280"/>
    </location>
    <ligand>
        <name>NADPH</name>
        <dbReference type="ChEBI" id="CHEBI:57783"/>
    </ligand>
</feature>
<dbReference type="Pfam" id="PF07479">
    <property type="entry name" value="NAD_Gly3P_dh_C"/>
    <property type="match status" value="1"/>
</dbReference>
<evidence type="ECO:0000256" key="12">
    <source>
        <dbReference type="ARBA" id="ARBA00080511"/>
    </source>
</evidence>
<evidence type="ECO:0000259" key="18">
    <source>
        <dbReference type="Pfam" id="PF01210"/>
    </source>
</evidence>
<evidence type="ECO:0000256" key="15">
    <source>
        <dbReference type="PIRSR" id="PIRSR000114-2"/>
    </source>
</evidence>
<evidence type="ECO:0000256" key="3">
    <source>
        <dbReference type="ARBA" id="ARBA00022857"/>
    </source>
</evidence>
<dbReference type="InterPro" id="IPR006109">
    <property type="entry name" value="G3P_DH_NAD-dep_C"/>
</dbReference>
<comment type="pathway">
    <text evidence="13">Membrane lipid metabolism; glycerophospholipid metabolism.</text>
</comment>
<dbReference type="InterPro" id="IPR013328">
    <property type="entry name" value="6PGD_dom2"/>
</dbReference>
<dbReference type="NCBIfam" id="NF000940">
    <property type="entry name" value="PRK00094.1-2"/>
    <property type="match status" value="1"/>
</dbReference>
<evidence type="ECO:0000259" key="19">
    <source>
        <dbReference type="Pfam" id="PF07479"/>
    </source>
</evidence>
<feature type="binding site" evidence="13">
    <location>
        <position position="106"/>
    </location>
    <ligand>
        <name>NADPH</name>
        <dbReference type="ChEBI" id="CHEBI:57783"/>
    </ligand>
</feature>
<keyword evidence="13" id="KW-0963">Cytoplasm</keyword>
<evidence type="ECO:0000256" key="14">
    <source>
        <dbReference type="PIRSR" id="PIRSR000114-1"/>
    </source>
</evidence>
<keyword evidence="4 13" id="KW-0560">Oxidoreductase</keyword>
<dbReference type="GO" id="GO:0005975">
    <property type="term" value="P:carbohydrate metabolic process"/>
    <property type="evidence" value="ECO:0007669"/>
    <property type="project" value="InterPro"/>
</dbReference>
<feature type="binding site" evidence="13">
    <location>
        <position position="189"/>
    </location>
    <ligand>
        <name>sn-glycerol 3-phosphate</name>
        <dbReference type="ChEBI" id="CHEBI:57597"/>
    </ligand>
</feature>
<feature type="binding site" evidence="16">
    <location>
        <position position="138"/>
    </location>
    <ligand>
        <name>NAD(+)</name>
        <dbReference type="ChEBI" id="CHEBI:57540"/>
    </ligand>
</feature>
<comment type="caution">
    <text evidence="13">Lacks conserved residue(s) required for the propagation of feature annotation.</text>
</comment>
<dbReference type="FunFam" id="3.40.50.720:FF:000019">
    <property type="entry name" value="Glycerol-3-phosphate dehydrogenase [NAD(P)+]"/>
    <property type="match status" value="1"/>
</dbReference>
<dbReference type="FunFam" id="1.10.1040.10:FF:000001">
    <property type="entry name" value="Glycerol-3-phosphate dehydrogenase [NAD(P)+]"/>
    <property type="match status" value="1"/>
</dbReference>
<comment type="function">
    <text evidence="13">Catalyzes the reduction of the glycolytic intermediate dihydroxyacetone phosphate (DHAP) to sn-glycerol 3-phosphate (G3P), the key precursor for phospholipid synthesis.</text>
</comment>
<dbReference type="Proteomes" id="UP000435649">
    <property type="component" value="Unassembled WGS sequence"/>
</dbReference>
<dbReference type="Gene3D" id="3.40.50.720">
    <property type="entry name" value="NAD(P)-binding Rossmann-like Domain"/>
    <property type="match status" value="1"/>
</dbReference>
<dbReference type="GO" id="GO:0046168">
    <property type="term" value="P:glycerol-3-phosphate catabolic process"/>
    <property type="evidence" value="ECO:0007669"/>
    <property type="project" value="InterPro"/>
</dbReference>
<feature type="binding site" evidence="13">
    <location>
        <position position="134"/>
    </location>
    <ligand>
        <name>sn-glycerol 3-phosphate</name>
        <dbReference type="ChEBI" id="CHEBI:57597"/>
    </ligand>
</feature>
<dbReference type="AlphaFoldDB" id="A0A844FXJ9"/>
<feature type="binding site" evidence="13">
    <location>
        <position position="254"/>
    </location>
    <ligand>
        <name>sn-glycerol 3-phosphate</name>
        <dbReference type="ChEBI" id="CHEBI:57597"/>
    </ligand>
</feature>
<protein>
    <recommendedName>
        <fullName evidence="11 13">Glycerol-3-phosphate dehydrogenase [NAD(P)+]</fullName>
        <ecNumber evidence="10 13">1.1.1.94</ecNumber>
    </recommendedName>
    <alternativeName>
        <fullName evidence="13">NAD(P)(+)-dependent glycerol-3-phosphate dehydrogenase</fullName>
    </alternativeName>
    <alternativeName>
        <fullName evidence="12 13">NAD(P)H-dependent dihydroxyacetone-phosphate reductase</fullName>
    </alternativeName>
</protein>
<feature type="binding site" evidence="13">
    <location>
        <position position="138"/>
    </location>
    <ligand>
        <name>NADPH</name>
        <dbReference type="ChEBI" id="CHEBI:57783"/>
    </ligand>
</feature>
<keyword evidence="7 13" id="KW-0594">Phospholipid biosynthesis</keyword>
<dbReference type="GO" id="GO:0006650">
    <property type="term" value="P:glycerophospholipid metabolic process"/>
    <property type="evidence" value="ECO:0007669"/>
    <property type="project" value="UniProtKB-UniRule"/>
</dbReference>
<dbReference type="HAMAP" id="MF_00394">
    <property type="entry name" value="NAD_Glyc3P_dehydrog"/>
    <property type="match status" value="1"/>
</dbReference>
<feature type="domain" description="Glycerol-3-phosphate dehydrogenase NAD-dependent N-terminal" evidence="18">
    <location>
        <begin position="2"/>
        <end position="157"/>
    </location>
</feature>
<keyword evidence="2 13" id="KW-0444">Lipid biosynthesis</keyword>
<feature type="binding site" evidence="13">
    <location>
        <position position="278"/>
    </location>
    <ligand>
        <name>NADPH</name>
        <dbReference type="ChEBI" id="CHEBI:57783"/>
    </ligand>
</feature>
<keyword evidence="8 13" id="KW-1208">Phospholipid metabolism</keyword>
<keyword evidence="6 13" id="KW-0443">Lipid metabolism</keyword>
<evidence type="ECO:0000256" key="2">
    <source>
        <dbReference type="ARBA" id="ARBA00022516"/>
    </source>
</evidence>
<feature type="binding site" evidence="13">
    <location>
        <position position="242"/>
    </location>
    <ligand>
        <name>sn-glycerol 3-phosphate</name>
        <dbReference type="ChEBI" id="CHEBI:57597"/>
    </ligand>
</feature>
<evidence type="ECO:0000256" key="17">
    <source>
        <dbReference type="RuleBase" id="RU000437"/>
    </source>
</evidence>
<comment type="catalytic activity">
    <reaction evidence="9">
        <text>sn-glycerol 3-phosphate + NADP(+) = dihydroxyacetone phosphate + NADPH + H(+)</text>
        <dbReference type="Rhea" id="RHEA:11096"/>
        <dbReference type="ChEBI" id="CHEBI:15378"/>
        <dbReference type="ChEBI" id="CHEBI:57597"/>
        <dbReference type="ChEBI" id="CHEBI:57642"/>
        <dbReference type="ChEBI" id="CHEBI:57783"/>
        <dbReference type="ChEBI" id="CHEBI:58349"/>
        <dbReference type="EC" id="1.1.1.94"/>
    </reaction>
    <physiologicalReaction direction="right-to-left" evidence="9">
        <dbReference type="Rhea" id="RHEA:11098"/>
    </physiologicalReaction>
</comment>
<dbReference type="RefSeq" id="WP_154416606.1">
    <property type="nucleotide sequence ID" value="NZ_VUNS01000001.1"/>
</dbReference>
<dbReference type="PANTHER" id="PTHR11728">
    <property type="entry name" value="GLYCEROL-3-PHOSPHATE DEHYDROGENASE"/>
    <property type="match status" value="1"/>
</dbReference>
<evidence type="ECO:0000256" key="8">
    <source>
        <dbReference type="ARBA" id="ARBA00023264"/>
    </source>
</evidence>
<feature type="domain" description="Glycerol-3-phosphate dehydrogenase NAD-dependent C-terminal" evidence="19">
    <location>
        <begin position="178"/>
        <end position="319"/>
    </location>
</feature>
<comment type="catalytic activity">
    <reaction evidence="13">
        <text>sn-glycerol 3-phosphate + NAD(+) = dihydroxyacetone phosphate + NADH + H(+)</text>
        <dbReference type="Rhea" id="RHEA:11092"/>
        <dbReference type="ChEBI" id="CHEBI:15378"/>
        <dbReference type="ChEBI" id="CHEBI:57540"/>
        <dbReference type="ChEBI" id="CHEBI:57597"/>
        <dbReference type="ChEBI" id="CHEBI:57642"/>
        <dbReference type="ChEBI" id="CHEBI:57945"/>
        <dbReference type="EC" id="1.1.1.94"/>
    </reaction>
</comment>
<comment type="subcellular location">
    <subcellularLocation>
        <location evidence="13">Cytoplasm</location>
    </subcellularLocation>
</comment>
<dbReference type="UniPathway" id="UPA00940"/>
<evidence type="ECO:0000256" key="16">
    <source>
        <dbReference type="PIRSR" id="PIRSR000114-3"/>
    </source>
</evidence>
<feature type="binding site" evidence="13">
    <location>
        <position position="11"/>
    </location>
    <ligand>
        <name>NADPH</name>
        <dbReference type="ChEBI" id="CHEBI:57783"/>
    </ligand>
</feature>
<dbReference type="GO" id="GO:0046167">
    <property type="term" value="P:glycerol-3-phosphate biosynthetic process"/>
    <property type="evidence" value="ECO:0007669"/>
    <property type="project" value="UniProtKB-UniRule"/>
</dbReference>
<dbReference type="EMBL" id="VUNS01000001">
    <property type="protein sequence ID" value="MST95472.1"/>
    <property type="molecule type" value="Genomic_DNA"/>
</dbReference>
<evidence type="ECO:0000256" key="1">
    <source>
        <dbReference type="ARBA" id="ARBA00011009"/>
    </source>
</evidence>
<evidence type="ECO:0000313" key="21">
    <source>
        <dbReference type="Proteomes" id="UP000435649"/>
    </source>
</evidence>
<evidence type="ECO:0000256" key="9">
    <source>
        <dbReference type="ARBA" id="ARBA00052716"/>
    </source>
</evidence>
<evidence type="ECO:0000256" key="5">
    <source>
        <dbReference type="ARBA" id="ARBA00023027"/>
    </source>
</evidence>
<dbReference type="PANTHER" id="PTHR11728:SF1">
    <property type="entry name" value="GLYCEROL-3-PHOSPHATE DEHYDROGENASE [NAD(+)] 2, CHLOROPLASTIC"/>
    <property type="match status" value="1"/>
</dbReference>
<evidence type="ECO:0000256" key="13">
    <source>
        <dbReference type="HAMAP-Rule" id="MF_00394"/>
    </source>
</evidence>
<organism evidence="20 21">
    <name type="scientific">Victivallis lenta</name>
    <dbReference type="NCBI Taxonomy" id="2606640"/>
    <lineage>
        <taxon>Bacteria</taxon>
        <taxon>Pseudomonadati</taxon>
        <taxon>Lentisphaerota</taxon>
        <taxon>Lentisphaeria</taxon>
        <taxon>Victivallales</taxon>
        <taxon>Victivallaceae</taxon>
        <taxon>Victivallis</taxon>
    </lineage>
</organism>
<name>A0A844FXJ9_9BACT</name>
<feature type="binding site" evidence="13">
    <location>
        <position position="253"/>
    </location>
    <ligand>
        <name>NADPH</name>
        <dbReference type="ChEBI" id="CHEBI:57783"/>
    </ligand>
</feature>
<dbReference type="GO" id="GO:0051287">
    <property type="term" value="F:NAD binding"/>
    <property type="evidence" value="ECO:0007669"/>
    <property type="project" value="InterPro"/>
</dbReference>
<dbReference type="Gene3D" id="1.10.1040.10">
    <property type="entry name" value="N-(1-d-carboxylethyl)-l-norvaline Dehydrogenase, domain 2"/>
    <property type="match status" value="1"/>
</dbReference>
<feature type="active site" description="Proton acceptor" evidence="13 14">
    <location>
        <position position="189"/>
    </location>
</feature>
<reference evidence="20 21" key="1">
    <citation type="submission" date="2019-08" db="EMBL/GenBank/DDBJ databases">
        <title>In-depth cultivation of the pig gut microbiome towards novel bacterial diversity and tailored functional studies.</title>
        <authorList>
            <person name="Wylensek D."/>
            <person name="Hitch T.C.A."/>
            <person name="Clavel T."/>
        </authorList>
    </citation>
    <scope>NUCLEOTIDE SEQUENCE [LARGE SCALE GENOMIC DNA]</scope>
    <source>
        <strain evidence="20 21">BBE-744-WT-12</strain>
    </source>
</reference>
<feature type="binding site" evidence="16">
    <location>
        <position position="253"/>
    </location>
    <ligand>
        <name>NAD(+)</name>
        <dbReference type="ChEBI" id="CHEBI:57540"/>
    </ligand>
</feature>
<dbReference type="InterPro" id="IPR036291">
    <property type="entry name" value="NAD(P)-bd_dom_sf"/>
</dbReference>
<feature type="binding site" evidence="15">
    <location>
        <position position="106"/>
    </location>
    <ligand>
        <name>substrate</name>
    </ligand>
</feature>
<keyword evidence="5 13" id="KW-0520">NAD</keyword>
<sequence>MKIAVLSDGAWGTALAMNLIDNGHEVVSWGPFPDYLDEMREKRENVRFLPGVKLPEALSFEADIGRAADGAGLLLLATPTQYLRGVLDKLKPHFDPQRHLLLDVAKGIEVDSRLLISEMVRQVLGPNRYAVLSGPSHAEEVSRRVPTAVVAASANPADAELVQQLFINDNFRVYTGSDVVGVELGGALKNVMAIAAGIIDGMKLGDNPKAALMTRGISEMGRLGELLGGKAQTFSGLSGIGDLIVTCTSGHSRNRHVGEELGRGKRLPEILSSMGMVVAEGVTTARGAYTLARRTGAETPIIDEIHAILYEDRNVPDAIRNLMSRSAKPE</sequence>
<evidence type="ECO:0000256" key="6">
    <source>
        <dbReference type="ARBA" id="ARBA00023098"/>
    </source>
</evidence>
<dbReference type="SUPFAM" id="SSF48179">
    <property type="entry name" value="6-phosphogluconate dehydrogenase C-terminal domain-like"/>
    <property type="match status" value="1"/>
</dbReference>
<comment type="similarity">
    <text evidence="1 13 17">Belongs to the NAD-dependent glycerol-3-phosphate dehydrogenase family.</text>
</comment>